<dbReference type="InterPro" id="IPR000744">
    <property type="entry name" value="NSF_attach"/>
</dbReference>
<dbReference type="PANTHER" id="PTHR13768">
    <property type="entry name" value="SOLUBLE NSF ATTACHMENT PROTEIN SNAP"/>
    <property type="match status" value="1"/>
</dbReference>
<dbReference type="OrthoDB" id="9984275at2759"/>
<evidence type="ECO:0000256" key="1">
    <source>
        <dbReference type="ARBA" id="ARBA00004170"/>
    </source>
</evidence>
<evidence type="ECO:0000256" key="9">
    <source>
        <dbReference type="SAM" id="SignalP"/>
    </source>
</evidence>
<dbReference type="Pfam" id="PF14938">
    <property type="entry name" value="SNAP"/>
    <property type="match status" value="1"/>
</dbReference>
<evidence type="ECO:0000313" key="10">
    <source>
        <dbReference type="EMBL" id="CAG8578063.1"/>
    </source>
</evidence>
<evidence type="ECO:0000256" key="6">
    <source>
        <dbReference type="ARBA" id="ARBA00023136"/>
    </source>
</evidence>
<gene>
    <name evidence="10" type="ORF">PBRASI_LOCUS6468</name>
</gene>
<dbReference type="GO" id="GO:0005774">
    <property type="term" value="C:vacuolar membrane"/>
    <property type="evidence" value="ECO:0007669"/>
    <property type="project" value="TreeGrafter"/>
</dbReference>
<dbReference type="GO" id="GO:0006886">
    <property type="term" value="P:intracellular protein transport"/>
    <property type="evidence" value="ECO:0007669"/>
    <property type="project" value="InterPro"/>
</dbReference>
<dbReference type="SUPFAM" id="SSF48452">
    <property type="entry name" value="TPR-like"/>
    <property type="match status" value="1"/>
</dbReference>
<evidence type="ECO:0000256" key="5">
    <source>
        <dbReference type="ARBA" id="ARBA00022927"/>
    </source>
</evidence>
<evidence type="ECO:0000256" key="7">
    <source>
        <dbReference type="ARBA" id="ARBA00040047"/>
    </source>
</evidence>
<dbReference type="GO" id="GO:0005483">
    <property type="term" value="F:soluble NSF attachment protein activity"/>
    <property type="evidence" value="ECO:0007669"/>
    <property type="project" value="TreeGrafter"/>
</dbReference>
<accession>A0A9N9BVJ7</accession>
<keyword evidence="4" id="KW-0931">ER-Golgi transport</keyword>
<dbReference type="Gene3D" id="1.25.40.10">
    <property type="entry name" value="Tetratricopeptide repeat domain"/>
    <property type="match status" value="1"/>
</dbReference>
<protein>
    <recommendedName>
        <fullName evidence="7">Gamma-soluble NSF attachment protein</fullName>
    </recommendedName>
    <alternativeName>
        <fullName evidence="8">N-ethylmaleimide-sensitive factor attachment protein gamma</fullName>
    </alternativeName>
</protein>
<evidence type="ECO:0000313" key="11">
    <source>
        <dbReference type="Proteomes" id="UP000789739"/>
    </source>
</evidence>
<dbReference type="AlphaFoldDB" id="A0A9N9BVJ7"/>
<comment type="caution">
    <text evidence="10">The sequence shown here is derived from an EMBL/GenBank/DDBJ whole genome shotgun (WGS) entry which is preliminary data.</text>
</comment>
<comment type="subcellular location">
    <subcellularLocation>
        <location evidence="1">Membrane</location>
        <topology evidence="1">Peripheral membrane protein</topology>
    </subcellularLocation>
</comment>
<comment type="similarity">
    <text evidence="2">Belongs to the SNAP family.</text>
</comment>
<dbReference type="PANTHER" id="PTHR13768:SF2">
    <property type="entry name" value="GAMMA-SOLUBLE NSF ATTACHMENT PROTEIN"/>
    <property type="match status" value="1"/>
</dbReference>
<reference evidence="10" key="1">
    <citation type="submission" date="2021-06" db="EMBL/GenBank/DDBJ databases">
        <authorList>
            <person name="Kallberg Y."/>
            <person name="Tangrot J."/>
            <person name="Rosling A."/>
        </authorList>
    </citation>
    <scope>NUCLEOTIDE SEQUENCE</scope>
    <source>
        <strain evidence="10">BR232B</strain>
    </source>
</reference>
<keyword evidence="6" id="KW-0472">Membrane</keyword>
<evidence type="ECO:0000256" key="8">
    <source>
        <dbReference type="ARBA" id="ARBA00042485"/>
    </source>
</evidence>
<dbReference type="Proteomes" id="UP000789739">
    <property type="component" value="Unassembled WGS sequence"/>
</dbReference>
<keyword evidence="5" id="KW-0653">Protein transport</keyword>
<evidence type="ECO:0000256" key="4">
    <source>
        <dbReference type="ARBA" id="ARBA00022892"/>
    </source>
</evidence>
<keyword evidence="11" id="KW-1185">Reference proteome</keyword>
<proteinExistence type="inferred from homology"/>
<feature type="chain" id="PRO_5040246936" description="Gamma-soluble NSF attachment protein" evidence="9">
    <location>
        <begin position="17"/>
        <end position="370"/>
    </location>
</feature>
<dbReference type="InterPro" id="IPR011990">
    <property type="entry name" value="TPR-like_helical_dom_sf"/>
</dbReference>
<feature type="signal peptide" evidence="9">
    <location>
        <begin position="1"/>
        <end position="16"/>
    </location>
</feature>
<organism evidence="10 11">
    <name type="scientific">Paraglomus brasilianum</name>
    <dbReference type="NCBI Taxonomy" id="144538"/>
    <lineage>
        <taxon>Eukaryota</taxon>
        <taxon>Fungi</taxon>
        <taxon>Fungi incertae sedis</taxon>
        <taxon>Mucoromycota</taxon>
        <taxon>Glomeromycotina</taxon>
        <taxon>Glomeromycetes</taxon>
        <taxon>Paraglomerales</taxon>
        <taxon>Paraglomeraceae</taxon>
        <taxon>Paraglomus</taxon>
    </lineage>
</organism>
<evidence type="ECO:0000256" key="2">
    <source>
        <dbReference type="ARBA" id="ARBA00010050"/>
    </source>
</evidence>
<keyword evidence="3" id="KW-0813">Transport</keyword>
<dbReference type="GO" id="GO:0019905">
    <property type="term" value="F:syntaxin binding"/>
    <property type="evidence" value="ECO:0007669"/>
    <property type="project" value="TreeGrafter"/>
</dbReference>
<dbReference type="GO" id="GO:0016192">
    <property type="term" value="P:vesicle-mediated transport"/>
    <property type="evidence" value="ECO:0007669"/>
    <property type="project" value="UniProtKB-KW"/>
</dbReference>
<name>A0A9N9BVJ7_9GLOM</name>
<dbReference type="EMBL" id="CAJVPI010000862">
    <property type="protein sequence ID" value="CAG8578063.1"/>
    <property type="molecule type" value="Genomic_DNA"/>
</dbReference>
<keyword evidence="9" id="KW-0732">Signal</keyword>
<dbReference type="GO" id="GO:0031201">
    <property type="term" value="C:SNARE complex"/>
    <property type="evidence" value="ECO:0007669"/>
    <property type="project" value="TreeGrafter"/>
</dbReference>
<sequence length="370" mass="41305">MIGLIILCAVLYGSYKTNPDAASFRAFIRPPNSTSLTSSITNFFTDLLTPASTIPEFKRDDYIFFSIVTIADNTETYIGLCGQWFLLSKLQLAGGGKGASAVEENELQLLESIGEAEKNLAIKAKLKKDHTTAASHFNSAAEQFLQTGSALDAAQCYEEVYKSYQQSKHTEKALLALEKAASLYESHGRQMSRAANVYVKLAEQYKKDNSTSKDLGKAVAMYEKAAELYEIEGDGRHIFTVISQTDLLAEIGQYENAIKLYDKIILFAIDDSMLNFNVKTHIFNQLLCYAGLDDWVGLEKKTTEMEATYPMFAESRECQLIKTLIQAKNAFDSSAYSTACKDYDQRSTLPSWQINILLKGKRSLDSEDLR</sequence>
<evidence type="ECO:0000256" key="3">
    <source>
        <dbReference type="ARBA" id="ARBA00022448"/>
    </source>
</evidence>